<proteinExistence type="predicted"/>
<organism evidence="1 2">
    <name type="scientific">Elysia crispata</name>
    <name type="common">lettuce slug</name>
    <dbReference type="NCBI Taxonomy" id="231223"/>
    <lineage>
        <taxon>Eukaryota</taxon>
        <taxon>Metazoa</taxon>
        <taxon>Spiralia</taxon>
        <taxon>Lophotrochozoa</taxon>
        <taxon>Mollusca</taxon>
        <taxon>Gastropoda</taxon>
        <taxon>Heterobranchia</taxon>
        <taxon>Euthyneura</taxon>
        <taxon>Panpulmonata</taxon>
        <taxon>Sacoglossa</taxon>
        <taxon>Placobranchoidea</taxon>
        <taxon>Plakobranchidae</taxon>
        <taxon>Elysia</taxon>
    </lineage>
</organism>
<accession>A0AAE0Y4Q8</accession>
<reference evidence="1" key="1">
    <citation type="journal article" date="2023" name="G3 (Bethesda)">
        <title>A reference genome for the long-term kleptoplast-retaining sea slug Elysia crispata morphotype clarki.</title>
        <authorList>
            <person name="Eastman K.E."/>
            <person name="Pendleton A.L."/>
            <person name="Shaikh M.A."/>
            <person name="Suttiyut T."/>
            <person name="Ogas R."/>
            <person name="Tomko P."/>
            <person name="Gavelis G."/>
            <person name="Widhalm J.R."/>
            <person name="Wisecaver J.H."/>
        </authorList>
    </citation>
    <scope>NUCLEOTIDE SEQUENCE</scope>
    <source>
        <strain evidence="1">ECLA1</strain>
    </source>
</reference>
<gene>
    <name evidence="1" type="ORF">RRG08_045018</name>
</gene>
<dbReference type="AlphaFoldDB" id="A0AAE0Y4Q8"/>
<evidence type="ECO:0000313" key="1">
    <source>
        <dbReference type="EMBL" id="KAK3731959.1"/>
    </source>
</evidence>
<protein>
    <submittedName>
        <fullName evidence="1">Uncharacterized protein</fullName>
    </submittedName>
</protein>
<comment type="caution">
    <text evidence="1">The sequence shown here is derived from an EMBL/GenBank/DDBJ whole genome shotgun (WGS) entry which is preliminary data.</text>
</comment>
<evidence type="ECO:0000313" key="2">
    <source>
        <dbReference type="Proteomes" id="UP001283361"/>
    </source>
</evidence>
<dbReference type="EMBL" id="JAWDGP010006982">
    <property type="protein sequence ID" value="KAK3731959.1"/>
    <property type="molecule type" value="Genomic_DNA"/>
</dbReference>
<keyword evidence="2" id="KW-1185">Reference proteome</keyword>
<name>A0AAE0Y4Q8_9GAST</name>
<sequence>MLSCEWGGVAVFSGHHVTSHKQQCTILLLPVASLVASRCDIVTRFGGTRDAHTEIQIKARALRFFMFSSSKLFNQYFCVHAYR</sequence>
<dbReference type="Proteomes" id="UP001283361">
    <property type="component" value="Unassembled WGS sequence"/>
</dbReference>